<keyword evidence="1" id="KW-0472">Membrane</keyword>
<organism evidence="2 3">
    <name type="scientific">Hydrococcus rivularis NIES-593</name>
    <dbReference type="NCBI Taxonomy" id="1921803"/>
    <lineage>
        <taxon>Bacteria</taxon>
        <taxon>Bacillati</taxon>
        <taxon>Cyanobacteriota</taxon>
        <taxon>Cyanophyceae</taxon>
        <taxon>Pleurocapsales</taxon>
        <taxon>Hydrococcaceae</taxon>
        <taxon>Hydrococcus</taxon>
    </lineage>
</organism>
<name>A0A1U7HIT1_9CYAN</name>
<dbReference type="InterPro" id="IPR011990">
    <property type="entry name" value="TPR-like_helical_dom_sf"/>
</dbReference>
<keyword evidence="3" id="KW-1185">Reference proteome</keyword>
<sequence>MSRRSQSDIPVFNLLSIGHRGVGKTVFLAGSYTELLANRQKEGSQSWWLECRDSQGKENIEGILEYVARTGQYPPPTMKITDFNFALKHRQRQEEKTSCYFRWWDVPGESCNLQNPDFQKMVLSSHGCCVFFNGKALVHNPRYLETIEELIKQIVAIASLVNQHGLDYPFALIFTQCDLLEPGPISQLQIEANLQPLLARLDAVNAKYQRFYSAIPIVSNQGQYRLKAVGASAPIVWLLSELNKTHQFQGQIPLESGLKRSMPANKRSSVASSRKFVPLLLMSSLGLLGVSAALFFAVNGAFGPAQTPEQQLTQQYERILEKDPRNFAALTNLADLYIQQKQLDKAIPVLEKIVEQPTKSFDLHFILADIYAAKGDKNREETVYDRVLAQQADNFDALIKKAVLRVERGDEATAKTLFAKAENVAPTEDLKAQVRSLAQRALK</sequence>
<evidence type="ECO:0000256" key="1">
    <source>
        <dbReference type="SAM" id="Phobius"/>
    </source>
</evidence>
<dbReference type="SUPFAM" id="SSF48452">
    <property type="entry name" value="TPR-like"/>
    <property type="match status" value="1"/>
</dbReference>
<dbReference type="Gene3D" id="1.25.40.10">
    <property type="entry name" value="Tetratricopeptide repeat domain"/>
    <property type="match status" value="1"/>
</dbReference>
<gene>
    <name evidence="2" type="ORF">NIES593_09610</name>
</gene>
<reference evidence="2 3" key="1">
    <citation type="submission" date="2016-11" db="EMBL/GenBank/DDBJ databases">
        <title>Draft Genome Sequences of Nine Cyanobacterial Strains from Diverse Habitats.</title>
        <authorList>
            <person name="Zhu T."/>
            <person name="Hou S."/>
            <person name="Lu X."/>
            <person name="Hess W.R."/>
        </authorList>
    </citation>
    <scope>NUCLEOTIDE SEQUENCE [LARGE SCALE GENOMIC DNA]</scope>
    <source>
        <strain evidence="2 3">NIES-593</strain>
    </source>
</reference>
<evidence type="ECO:0000313" key="3">
    <source>
        <dbReference type="Proteomes" id="UP000186868"/>
    </source>
</evidence>
<accession>A0A1U7HIT1</accession>
<feature type="transmembrane region" description="Helical" evidence="1">
    <location>
        <begin position="276"/>
        <end position="298"/>
    </location>
</feature>
<dbReference type="InterPro" id="IPR027417">
    <property type="entry name" value="P-loop_NTPase"/>
</dbReference>
<dbReference type="Proteomes" id="UP000186868">
    <property type="component" value="Unassembled WGS sequence"/>
</dbReference>
<dbReference type="RefSeq" id="WP_073599376.1">
    <property type="nucleotide sequence ID" value="NZ_MRCB01000009.1"/>
</dbReference>
<dbReference type="SMART" id="SM00028">
    <property type="entry name" value="TPR"/>
    <property type="match status" value="3"/>
</dbReference>
<dbReference type="AlphaFoldDB" id="A0A1U7HIT1"/>
<dbReference type="Gene3D" id="3.40.50.300">
    <property type="entry name" value="P-loop containing nucleotide triphosphate hydrolases"/>
    <property type="match status" value="1"/>
</dbReference>
<dbReference type="Pfam" id="PF14559">
    <property type="entry name" value="TPR_19"/>
    <property type="match status" value="1"/>
</dbReference>
<protein>
    <submittedName>
        <fullName evidence="2">Uncharacterized protein</fullName>
    </submittedName>
</protein>
<proteinExistence type="predicted"/>
<comment type="caution">
    <text evidence="2">The sequence shown here is derived from an EMBL/GenBank/DDBJ whole genome shotgun (WGS) entry which is preliminary data.</text>
</comment>
<dbReference type="SUPFAM" id="SSF52540">
    <property type="entry name" value="P-loop containing nucleoside triphosphate hydrolases"/>
    <property type="match status" value="1"/>
</dbReference>
<dbReference type="OrthoDB" id="581260at2"/>
<keyword evidence="1" id="KW-0812">Transmembrane</keyword>
<keyword evidence="1" id="KW-1133">Transmembrane helix</keyword>
<dbReference type="EMBL" id="MRCB01000009">
    <property type="protein sequence ID" value="OKH23477.1"/>
    <property type="molecule type" value="Genomic_DNA"/>
</dbReference>
<dbReference type="InterPro" id="IPR019734">
    <property type="entry name" value="TPR_rpt"/>
</dbReference>
<evidence type="ECO:0000313" key="2">
    <source>
        <dbReference type="EMBL" id="OKH23477.1"/>
    </source>
</evidence>
<dbReference type="STRING" id="1921803.NIES593_09610"/>